<organism evidence="11 13">
    <name type="scientific">Didymodactylos carnosus</name>
    <dbReference type="NCBI Taxonomy" id="1234261"/>
    <lineage>
        <taxon>Eukaryota</taxon>
        <taxon>Metazoa</taxon>
        <taxon>Spiralia</taxon>
        <taxon>Gnathifera</taxon>
        <taxon>Rotifera</taxon>
        <taxon>Eurotatoria</taxon>
        <taxon>Bdelloidea</taxon>
        <taxon>Philodinida</taxon>
        <taxon>Philodinidae</taxon>
        <taxon>Didymodactylos</taxon>
    </lineage>
</organism>
<dbReference type="GO" id="GO:0005634">
    <property type="term" value="C:nucleus"/>
    <property type="evidence" value="ECO:0007669"/>
    <property type="project" value="TreeGrafter"/>
</dbReference>
<keyword evidence="9" id="KW-1133">Transmembrane helix</keyword>
<feature type="compositionally biased region" description="Polar residues" evidence="8">
    <location>
        <begin position="172"/>
        <end position="181"/>
    </location>
</feature>
<keyword evidence="6 7" id="KW-0788">Thiol protease</keyword>
<proteinExistence type="inferred from homology"/>
<dbReference type="CDD" id="cd02257">
    <property type="entry name" value="Peptidase_C19"/>
    <property type="match status" value="1"/>
</dbReference>
<reference evidence="11" key="1">
    <citation type="submission" date="2021-02" db="EMBL/GenBank/DDBJ databases">
        <authorList>
            <person name="Nowell W R."/>
        </authorList>
    </citation>
    <scope>NUCLEOTIDE SEQUENCE</scope>
</reference>
<evidence type="ECO:0000256" key="4">
    <source>
        <dbReference type="ARBA" id="ARBA00022786"/>
    </source>
</evidence>
<evidence type="ECO:0000313" key="11">
    <source>
        <dbReference type="EMBL" id="CAF1271927.1"/>
    </source>
</evidence>
<keyword evidence="3 7" id="KW-0645">Protease</keyword>
<dbReference type="EC" id="3.4.19.12" evidence="7"/>
<gene>
    <name evidence="11" type="ORF">GPM918_LOCUS27123</name>
    <name evidence="12" type="ORF">SRO942_LOCUS27398</name>
</gene>
<keyword evidence="4 7" id="KW-0833">Ubl conjugation pathway</keyword>
<comment type="catalytic activity">
    <reaction evidence="1 7">
        <text>Thiol-dependent hydrolysis of ester, thioester, amide, peptide and isopeptide bonds formed by the C-terminal Gly of ubiquitin (a 76-residue protein attached to proteins as an intracellular targeting signal).</text>
        <dbReference type="EC" id="3.4.19.12"/>
    </reaction>
</comment>
<evidence type="ECO:0000313" key="12">
    <source>
        <dbReference type="EMBL" id="CAF4060788.1"/>
    </source>
</evidence>
<dbReference type="PROSITE" id="PS50235">
    <property type="entry name" value="USP_3"/>
    <property type="match status" value="1"/>
</dbReference>
<evidence type="ECO:0000256" key="6">
    <source>
        <dbReference type="ARBA" id="ARBA00022807"/>
    </source>
</evidence>
<protein>
    <recommendedName>
        <fullName evidence="7">Ubiquitin carboxyl-terminal hydrolase</fullName>
        <ecNumber evidence="7">3.4.19.12</ecNumber>
    </recommendedName>
</protein>
<dbReference type="GO" id="GO:0005829">
    <property type="term" value="C:cytosol"/>
    <property type="evidence" value="ECO:0007669"/>
    <property type="project" value="TreeGrafter"/>
</dbReference>
<comment type="caution">
    <text evidence="11">The sequence shown here is derived from an EMBL/GenBank/DDBJ whole genome shotgun (WGS) entry which is preliminary data.</text>
</comment>
<dbReference type="PROSITE" id="PS00972">
    <property type="entry name" value="USP_1"/>
    <property type="match status" value="1"/>
</dbReference>
<keyword evidence="13" id="KW-1185">Reference proteome</keyword>
<name>A0A815BKR1_9BILA</name>
<evidence type="ECO:0000256" key="8">
    <source>
        <dbReference type="SAM" id="MobiDB-lite"/>
    </source>
</evidence>
<comment type="similarity">
    <text evidence="2 7">Belongs to the peptidase C19 family.</text>
</comment>
<dbReference type="InterPro" id="IPR018200">
    <property type="entry name" value="USP_CS"/>
</dbReference>
<feature type="transmembrane region" description="Helical" evidence="9">
    <location>
        <begin position="12"/>
        <end position="28"/>
    </location>
</feature>
<dbReference type="GO" id="GO:0006508">
    <property type="term" value="P:proteolysis"/>
    <property type="evidence" value="ECO:0007669"/>
    <property type="project" value="UniProtKB-KW"/>
</dbReference>
<accession>A0A815BKR1</accession>
<sequence length="413" mass="46943">MPLFPLNLPPSLVLGASVLTAISMYVLFGPETKTRRKKGHPTGLINYGNNCFANAILQCLSASSKFITWLENQVSSKVTPLAENLLDLMYSINGKDHRFMSEQPSSSMSSQTVASVIESLRQPQWFRTFEQQDSHEFLLYLLTSLTQCYSSEQQTNLLTSFDKEEKEDDTNRGSTGTNGTLSNIHPLVAPHPFQGLQATQLQCTQCSHKNPITVSLFEILSLTIPERRIQLFGGQKAFTLEELIGNYLKSEMIHDLKCSKCHSLEKKPFKKVTTFTRLPEILCIHIVRTIWSQYEASSTKDMVHVTFPDILSMDNFVALSRMFPTRTKSLTTSKMMYGELSERRYRLSSVIVHIGGIANAGHFIVYRRKLDSDTTWLLISDDAIRECSSLEVFFSNAYMLFYERIREQPLQQG</sequence>
<keyword evidence="5 7" id="KW-0378">Hydrolase</keyword>
<dbReference type="EMBL" id="CAJOBC010023893">
    <property type="protein sequence ID" value="CAF4060788.1"/>
    <property type="molecule type" value="Genomic_DNA"/>
</dbReference>
<keyword evidence="9" id="KW-0472">Membrane</keyword>
<dbReference type="PANTHER" id="PTHR24006:SF888">
    <property type="entry name" value="UBIQUITIN CARBOXYL-TERMINAL HYDROLASE 30"/>
    <property type="match status" value="1"/>
</dbReference>
<dbReference type="InterPro" id="IPR038765">
    <property type="entry name" value="Papain-like_cys_pep_sf"/>
</dbReference>
<dbReference type="Proteomes" id="UP000681722">
    <property type="component" value="Unassembled WGS sequence"/>
</dbReference>
<dbReference type="InterPro" id="IPR028889">
    <property type="entry name" value="USP"/>
</dbReference>
<dbReference type="EMBL" id="CAJNOQ010011252">
    <property type="protein sequence ID" value="CAF1271927.1"/>
    <property type="molecule type" value="Genomic_DNA"/>
</dbReference>
<feature type="domain" description="USP" evidence="10">
    <location>
        <begin position="42"/>
        <end position="405"/>
    </location>
</feature>
<evidence type="ECO:0000313" key="13">
    <source>
        <dbReference type="Proteomes" id="UP000663829"/>
    </source>
</evidence>
<dbReference type="GO" id="GO:0016579">
    <property type="term" value="P:protein deubiquitination"/>
    <property type="evidence" value="ECO:0007669"/>
    <property type="project" value="InterPro"/>
</dbReference>
<evidence type="ECO:0000256" key="3">
    <source>
        <dbReference type="ARBA" id="ARBA00022670"/>
    </source>
</evidence>
<dbReference type="SUPFAM" id="SSF54001">
    <property type="entry name" value="Cysteine proteinases"/>
    <property type="match status" value="1"/>
</dbReference>
<dbReference type="OrthoDB" id="2248014at2759"/>
<dbReference type="PROSITE" id="PS00973">
    <property type="entry name" value="USP_2"/>
    <property type="match status" value="1"/>
</dbReference>
<dbReference type="Pfam" id="PF00443">
    <property type="entry name" value="UCH"/>
    <property type="match status" value="1"/>
</dbReference>
<keyword evidence="9" id="KW-0812">Transmembrane</keyword>
<evidence type="ECO:0000256" key="5">
    <source>
        <dbReference type="ARBA" id="ARBA00022801"/>
    </source>
</evidence>
<evidence type="ECO:0000256" key="1">
    <source>
        <dbReference type="ARBA" id="ARBA00000707"/>
    </source>
</evidence>
<evidence type="ECO:0000259" key="10">
    <source>
        <dbReference type="PROSITE" id="PS50235"/>
    </source>
</evidence>
<evidence type="ECO:0000256" key="2">
    <source>
        <dbReference type="ARBA" id="ARBA00009085"/>
    </source>
</evidence>
<dbReference type="PANTHER" id="PTHR24006">
    <property type="entry name" value="UBIQUITIN CARBOXYL-TERMINAL HYDROLASE"/>
    <property type="match status" value="1"/>
</dbReference>
<evidence type="ECO:0000256" key="9">
    <source>
        <dbReference type="SAM" id="Phobius"/>
    </source>
</evidence>
<evidence type="ECO:0000256" key="7">
    <source>
        <dbReference type="RuleBase" id="RU366025"/>
    </source>
</evidence>
<dbReference type="AlphaFoldDB" id="A0A815BKR1"/>
<dbReference type="InterPro" id="IPR001394">
    <property type="entry name" value="Peptidase_C19_UCH"/>
</dbReference>
<dbReference type="GO" id="GO:0004843">
    <property type="term" value="F:cysteine-type deubiquitinase activity"/>
    <property type="evidence" value="ECO:0007669"/>
    <property type="project" value="UniProtKB-UniRule"/>
</dbReference>
<dbReference type="Gene3D" id="3.90.70.10">
    <property type="entry name" value="Cysteine proteinases"/>
    <property type="match status" value="1"/>
</dbReference>
<feature type="region of interest" description="Disordered" evidence="8">
    <location>
        <begin position="160"/>
        <end position="181"/>
    </location>
</feature>
<dbReference type="Proteomes" id="UP000663829">
    <property type="component" value="Unassembled WGS sequence"/>
</dbReference>
<dbReference type="InterPro" id="IPR050164">
    <property type="entry name" value="Peptidase_C19"/>
</dbReference>